<keyword evidence="6" id="KW-0720">Serine protease</keyword>
<keyword evidence="9" id="KW-1133">Transmembrane helix</keyword>
<dbReference type="InterPro" id="IPR001314">
    <property type="entry name" value="Peptidase_S1A"/>
</dbReference>
<dbReference type="InterPro" id="IPR001254">
    <property type="entry name" value="Trypsin_dom"/>
</dbReference>
<dbReference type="EMBL" id="CAJNOJ010000223">
    <property type="protein sequence ID" value="CAF1308898.1"/>
    <property type="molecule type" value="Genomic_DNA"/>
</dbReference>
<gene>
    <name evidence="12" type="ORF">EDS130_LOCUS31026</name>
    <name evidence="11" type="ORF">XAT740_LOCUS11858</name>
</gene>
<dbReference type="SMART" id="SM00020">
    <property type="entry name" value="Tryp_SPc"/>
    <property type="match status" value="1"/>
</dbReference>
<keyword evidence="5" id="KW-0378">Hydrolase</keyword>
<comment type="subcellular location">
    <subcellularLocation>
        <location evidence="1">Secreted</location>
    </subcellularLocation>
</comment>
<dbReference type="InterPro" id="IPR009003">
    <property type="entry name" value="Peptidase_S1_PA"/>
</dbReference>
<dbReference type="PANTHER" id="PTHR24252">
    <property type="entry name" value="ACROSIN-RELATED"/>
    <property type="match status" value="1"/>
</dbReference>
<organism evidence="11 13">
    <name type="scientific">Adineta ricciae</name>
    <name type="common">Rotifer</name>
    <dbReference type="NCBI Taxonomy" id="249248"/>
    <lineage>
        <taxon>Eukaryota</taxon>
        <taxon>Metazoa</taxon>
        <taxon>Spiralia</taxon>
        <taxon>Gnathifera</taxon>
        <taxon>Rotifera</taxon>
        <taxon>Eurotatoria</taxon>
        <taxon>Bdelloidea</taxon>
        <taxon>Adinetida</taxon>
        <taxon>Adinetidae</taxon>
        <taxon>Adineta</taxon>
    </lineage>
</organism>
<keyword evidence="13" id="KW-1185">Reference proteome</keyword>
<keyword evidence="9" id="KW-0472">Membrane</keyword>
<evidence type="ECO:0000256" key="4">
    <source>
        <dbReference type="ARBA" id="ARBA00022729"/>
    </source>
</evidence>
<dbReference type="FunFam" id="2.40.10.10:FF:000146">
    <property type="entry name" value="Serine protease 53"/>
    <property type="match status" value="1"/>
</dbReference>
<dbReference type="GO" id="GO:0006508">
    <property type="term" value="P:proteolysis"/>
    <property type="evidence" value="ECO:0007669"/>
    <property type="project" value="UniProtKB-KW"/>
</dbReference>
<evidence type="ECO:0000256" key="5">
    <source>
        <dbReference type="ARBA" id="ARBA00022801"/>
    </source>
</evidence>
<evidence type="ECO:0000256" key="1">
    <source>
        <dbReference type="ARBA" id="ARBA00004613"/>
    </source>
</evidence>
<dbReference type="OrthoDB" id="5918597at2759"/>
<keyword evidence="8" id="KW-1015">Disulfide bond</keyword>
<comment type="caution">
    <text evidence="11">The sequence shown here is derived from an EMBL/GenBank/DDBJ whole genome shotgun (WGS) entry which is preliminary data.</text>
</comment>
<proteinExistence type="predicted"/>
<keyword evidence="3" id="KW-0645">Protease</keyword>
<dbReference type="EMBL" id="CAJNOR010000659">
    <property type="protein sequence ID" value="CAF0974709.1"/>
    <property type="molecule type" value="Genomic_DNA"/>
</dbReference>
<keyword evidence="9" id="KW-0812">Transmembrane</keyword>
<evidence type="ECO:0000256" key="8">
    <source>
        <dbReference type="ARBA" id="ARBA00023157"/>
    </source>
</evidence>
<keyword evidence="4" id="KW-0732">Signal</keyword>
<dbReference type="PRINTS" id="PR00722">
    <property type="entry name" value="CHYMOTRYPSIN"/>
</dbReference>
<dbReference type="AlphaFoldDB" id="A0A814EWC1"/>
<evidence type="ECO:0000256" key="9">
    <source>
        <dbReference type="SAM" id="Phobius"/>
    </source>
</evidence>
<dbReference type="PROSITE" id="PS50240">
    <property type="entry name" value="TRYPSIN_DOM"/>
    <property type="match status" value="1"/>
</dbReference>
<dbReference type="Proteomes" id="UP000663828">
    <property type="component" value="Unassembled WGS sequence"/>
</dbReference>
<dbReference type="PANTHER" id="PTHR24252:SF7">
    <property type="entry name" value="HYALIN"/>
    <property type="match status" value="1"/>
</dbReference>
<keyword evidence="2" id="KW-0964">Secreted</keyword>
<dbReference type="InterPro" id="IPR043504">
    <property type="entry name" value="Peptidase_S1_PA_chymotrypsin"/>
</dbReference>
<evidence type="ECO:0000313" key="11">
    <source>
        <dbReference type="EMBL" id="CAF0974709.1"/>
    </source>
</evidence>
<protein>
    <recommendedName>
        <fullName evidence="10">Peptidase S1 domain-containing protein</fullName>
    </recommendedName>
</protein>
<reference evidence="11" key="1">
    <citation type="submission" date="2021-02" db="EMBL/GenBank/DDBJ databases">
        <authorList>
            <person name="Nowell W R."/>
        </authorList>
    </citation>
    <scope>NUCLEOTIDE SEQUENCE</scope>
</reference>
<keyword evidence="7" id="KW-0865">Zymogen</keyword>
<evidence type="ECO:0000256" key="2">
    <source>
        <dbReference type="ARBA" id="ARBA00022525"/>
    </source>
</evidence>
<dbReference type="Pfam" id="PF00089">
    <property type="entry name" value="Trypsin"/>
    <property type="match status" value="1"/>
</dbReference>
<dbReference type="Gene3D" id="2.40.10.10">
    <property type="entry name" value="Trypsin-like serine proteases"/>
    <property type="match status" value="1"/>
</dbReference>
<feature type="transmembrane region" description="Helical" evidence="9">
    <location>
        <begin position="24"/>
        <end position="54"/>
    </location>
</feature>
<name>A0A814EWC1_ADIRI</name>
<dbReference type="GO" id="GO:0004252">
    <property type="term" value="F:serine-type endopeptidase activity"/>
    <property type="evidence" value="ECO:0007669"/>
    <property type="project" value="InterPro"/>
</dbReference>
<feature type="domain" description="Peptidase S1" evidence="10">
    <location>
        <begin position="87"/>
        <end position="309"/>
    </location>
</feature>
<dbReference type="CDD" id="cd00190">
    <property type="entry name" value="Tryp_SPc"/>
    <property type="match status" value="1"/>
</dbReference>
<evidence type="ECO:0000256" key="6">
    <source>
        <dbReference type="ARBA" id="ARBA00022825"/>
    </source>
</evidence>
<evidence type="ECO:0000256" key="7">
    <source>
        <dbReference type="ARBA" id="ARBA00023145"/>
    </source>
</evidence>
<dbReference type="GO" id="GO:0005576">
    <property type="term" value="C:extracellular region"/>
    <property type="evidence" value="ECO:0007669"/>
    <property type="project" value="UniProtKB-SubCell"/>
</dbReference>
<accession>A0A814EWC1</accession>
<dbReference type="InterPro" id="IPR018114">
    <property type="entry name" value="TRYPSIN_HIS"/>
</dbReference>
<evidence type="ECO:0000256" key="3">
    <source>
        <dbReference type="ARBA" id="ARBA00022670"/>
    </source>
</evidence>
<dbReference type="SUPFAM" id="SSF50494">
    <property type="entry name" value="Trypsin-like serine proteases"/>
    <property type="match status" value="1"/>
</dbReference>
<dbReference type="PROSITE" id="PS00134">
    <property type="entry name" value="TRYPSIN_HIS"/>
    <property type="match status" value="1"/>
</dbReference>
<evidence type="ECO:0000313" key="13">
    <source>
        <dbReference type="Proteomes" id="UP000663828"/>
    </source>
</evidence>
<evidence type="ECO:0000313" key="12">
    <source>
        <dbReference type="EMBL" id="CAF1308898.1"/>
    </source>
</evidence>
<evidence type="ECO:0000259" key="10">
    <source>
        <dbReference type="PROSITE" id="PS50240"/>
    </source>
</evidence>
<dbReference type="Proteomes" id="UP000663852">
    <property type="component" value="Unassembled WGS sequence"/>
</dbReference>
<sequence>MRYRAPSYGIKPPAAAPTSTKRTLLIICAGINIVVGSVLIILGIGLGVGLGLGLQTSSSSSSSIQSTCSAKATCGCPSVQPTISSRIVNGNTAASNSWPWMVALNMTNGRLCGGTLITYQHILTAAHCVYDVTSDSIVAYAGIQKLSEKSSGEIRSISTITIHPNYSNVTKVNDLAILKLSSPLSAGTKIGLCCLPSNNATPTIGDTPVYIGWGRTAAASNFSDNLQQTTTRVVASSLCNYTSITDNQICTGNTTSVACYGDSGSPLMMKINNAWTCAGVVNMGLLTCDSYVVFIRVAPYTSFISSATSG</sequence>